<dbReference type="EMBL" id="HADY01023123">
    <property type="protein sequence ID" value="SBP61608.1"/>
    <property type="molecule type" value="Transcribed_RNA"/>
</dbReference>
<protein>
    <submittedName>
        <fullName evidence="1">F-box and leucine-rich repeat protein 4</fullName>
    </submittedName>
</protein>
<reference evidence="1" key="2">
    <citation type="submission" date="2016-06" db="EMBL/GenBank/DDBJ databases">
        <title>The genome of a short-lived fish provides insights into sex chromosome evolution and the genetic control of aging.</title>
        <authorList>
            <person name="Reichwald K."/>
            <person name="Felder M."/>
            <person name="Petzold A."/>
            <person name="Koch P."/>
            <person name="Groth M."/>
            <person name="Platzer M."/>
        </authorList>
    </citation>
    <scope>NUCLEOTIDE SEQUENCE</scope>
    <source>
        <tissue evidence="1">Brain</tissue>
    </source>
</reference>
<sequence>KDEETFQFLWKITKLVLKCESTFFPAKLSFDYNPTDLVYVSTECFHSQFSWNYSSDALRHTSCCLKFLSRCFLTPPWLVKTRPPWSWCR</sequence>
<proteinExistence type="predicted"/>
<accession>A0A1A8B3V9</accession>
<evidence type="ECO:0000313" key="1">
    <source>
        <dbReference type="EMBL" id="SBP61608.1"/>
    </source>
</evidence>
<reference evidence="1" key="1">
    <citation type="submission" date="2016-05" db="EMBL/GenBank/DDBJ databases">
        <authorList>
            <person name="Lavstsen T."/>
            <person name="Jespersen J.S."/>
        </authorList>
    </citation>
    <scope>NUCLEOTIDE SEQUENCE</scope>
    <source>
        <tissue evidence="1">Brain</tissue>
    </source>
</reference>
<feature type="non-terminal residue" evidence="1">
    <location>
        <position position="1"/>
    </location>
</feature>
<feature type="non-terminal residue" evidence="1">
    <location>
        <position position="89"/>
    </location>
</feature>
<gene>
    <name evidence="1" type="primary">FBXL4</name>
</gene>
<organism evidence="1">
    <name type="scientific">Nothobranchius furzeri</name>
    <name type="common">Turquoise killifish</name>
    <dbReference type="NCBI Taxonomy" id="105023"/>
    <lineage>
        <taxon>Eukaryota</taxon>
        <taxon>Metazoa</taxon>
        <taxon>Chordata</taxon>
        <taxon>Craniata</taxon>
        <taxon>Vertebrata</taxon>
        <taxon>Euteleostomi</taxon>
        <taxon>Actinopterygii</taxon>
        <taxon>Neopterygii</taxon>
        <taxon>Teleostei</taxon>
        <taxon>Neoteleostei</taxon>
        <taxon>Acanthomorphata</taxon>
        <taxon>Ovalentaria</taxon>
        <taxon>Atherinomorphae</taxon>
        <taxon>Cyprinodontiformes</taxon>
        <taxon>Nothobranchiidae</taxon>
        <taxon>Nothobranchius</taxon>
    </lineage>
</organism>
<name>A0A1A8B3V9_NOTFU</name>
<dbReference type="AlphaFoldDB" id="A0A1A8B3V9"/>